<reference evidence="1 2" key="1">
    <citation type="journal article" date="2022" name="Int. J. Syst. Evol. Microbiol.">
        <title>Neobacillus kokaensis sp. nov., isolated from soil.</title>
        <authorList>
            <person name="Yuki K."/>
            <person name="Matsubara H."/>
            <person name="Yamaguchi S."/>
        </authorList>
    </citation>
    <scope>NUCLEOTIDE SEQUENCE [LARGE SCALE GENOMIC DNA]</scope>
    <source>
        <strain evidence="1 2">LOB 377</strain>
    </source>
</reference>
<dbReference type="EMBL" id="BNDS01000017">
    <property type="protein sequence ID" value="GHH99961.1"/>
    <property type="molecule type" value="Genomic_DNA"/>
</dbReference>
<gene>
    <name evidence="1" type="ORF">AM1BK_35040</name>
</gene>
<proteinExistence type="predicted"/>
<dbReference type="Gene3D" id="3.40.50.1820">
    <property type="entry name" value="alpha/beta hydrolase"/>
    <property type="match status" value="1"/>
</dbReference>
<name>A0ABQ3N7C9_9BACI</name>
<dbReference type="Proteomes" id="UP000637074">
    <property type="component" value="Unassembled WGS sequence"/>
</dbReference>
<evidence type="ECO:0000313" key="2">
    <source>
        <dbReference type="Proteomes" id="UP000637074"/>
    </source>
</evidence>
<comment type="caution">
    <text evidence="1">The sequence shown here is derived from an EMBL/GenBank/DDBJ whole genome shotgun (WGS) entry which is preliminary data.</text>
</comment>
<dbReference type="PANTHER" id="PTHR48098">
    <property type="entry name" value="ENTEROCHELIN ESTERASE-RELATED"/>
    <property type="match status" value="1"/>
</dbReference>
<keyword evidence="2" id="KW-1185">Reference proteome</keyword>
<dbReference type="RefSeq" id="WP_191274998.1">
    <property type="nucleotide sequence ID" value="NZ_BNDS01000017.1"/>
</dbReference>
<dbReference type="InterPro" id="IPR050583">
    <property type="entry name" value="Mycobacterial_A85_antigen"/>
</dbReference>
<sequence length="256" mass="29163">MALIQCQFYSEVLNLSTSMTVILPQQTASQIGMQNNKKGDLHQTLFLLHGFSDDDTIWTRRTSIERYVAPLGLAVVMPQVHHSFYTDMKYGNKYWTFLTKELPSIAQSLFPLSPAREDNFVAGLSMGGYGAFKWALNRPDQICAAASLSGVTDIVKHIKHSDLAPVFSLVFGNEDISGTEHDLFSLIKDTHTNEQKPVLYQCCGTEDFLYEDNIYFKQLCEQTSYNLTTDFGPGNHEWGYWDQKIQDVLTWLPLRR</sequence>
<dbReference type="Pfam" id="PF00756">
    <property type="entry name" value="Esterase"/>
    <property type="match status" value="1"/>
</dbReference>
<dbReference type="InterPro" id="IPR000801">
    <property type="entry name" value="Esterase-like"/>
</dbReference>
<dbReference type="PANTHER" id="PTHR48098:SF1">
    <property type="entry name" value="DIACYLGLYCEROL ACYLTRANSFERASE_MYCOLYLTRANSFERASE AG85A"/>
    <property type="match status" value="1"/>
</dbReference>
<dbReference type="SUPFAM" id="SSF53474">
    <property type="entry name" value="alpha/beta-Hydrolases"/>
    <property type="match status" value="1"/>
</dbReference>
<organism evidence="1 2">
    <name type="scientific">Neobacillus kokaensis</name>
    <dbReference type="NCBI Taxonomy" id="2759023"/>
    <lineage>
        <taxon>Bacteria</taxon>
        <taxon>Bacillati</taxon>
        <taxon>Bacillota</taxon>
        <taxon>Bacilli</taxon>
        <taxon>Bacillales</taxon>
        <taxon>Bacillaceae</taxon>
        <taxon>Neobacillus</taxon>
    </lineage>
</organism>
<accession>A0ABQ3N7C9</accession>
<dbReference type="InterPro" id="IPR029058">
    <property type="entry name" value="AB_hydrolase_fold"/>
</dbReference>
<evidence type="ECO:0000313" key="1">
    <source>
        <dbReference type="EMBL" id="GHH99961.1"/>
    </source>
</evidence>
<protein>
    <submittedName>
        <fullName evidence="1">Esterase</fullName>
    </submittedName>
</protein>